<evidence type="ECO:0000256" key="9">
    <source>
        <dbReference type="ARBA" id="ARBA00023002"/>
    </source>
</evidence>
<dbReference type="PANTHER" id="PTHR47354:SF8">
    <property type="entry name" value="1,2-PHENYLACETYL-COA EPOXIDASE, SUBUNIT E"/>
    <property type="match status" value="1"/>
</dbReference>
<dbReference type="CDD" id="cd06198">
    <property type="entry name" value="FNR_like_3"/>
    <property type="match status" value="1"/>
</dbReference>
<keyword evidence="8 13" id="KW-1133">Transmembrane helix</keyword>
<dbReference type="PANTHER" id="PTHR47354">
    <property type="entry name" value="NADH OXIDOREDUCTASE HCR"/>
    <property type="match status" value="1"/>
</dbReference>
<evidence type="ECO:0000256" key="6">
    <source>
        <dbReference type="ARBA" id="ARBA00022723"/>
    </source>
</evidence>
<accession>A0A4V6PU90</accession>
<feature type="transmembrane region" description="Helical" evidence="13">
    <location>
        <begin position="136"/>
        <end position="153"/>
    </location>
</feature>
<dbReference type="PRINTS" id="PR00410">
    <property type="entry name" value="PHEHYDRXLASE"/>
</dbReference>
<dbReference type="GO" id="GO:0046872">
    <property type="term" value="F:metal ion binding"/>
    <property type="evidence" value="ECO:0007669"/>
    <property type="project" value="UniProtKB-KW"/>
</dbReference>
<evidence type="ECO:0000256" key="5">
    <source>
        <dbReference type="ARBA" id="ARBA00022714"/>
    </source>
</evidence>
<reference evidence="15 16" key="1">
    <citation type="submission" date="2019-03" db="EMBL/GenBank/DDBJ databases">
        <title>Genomic Encyclopedia of Type Strains, Phase IV (KMG-IV): sequencing the most valuable type-strain genomes for metagenomic binning, comparative biology and taxonomic classification.</title>
        <authorList>
            <person name="Goeker M."/>
        </authorList>
    </citation>
    <scope>NUCLEOTIDE SEQUENCE [LARGE SCALE GENOMIC DNA]</scope>
    <source>
        <strain evidence="15 16">DSM 25082</strain>
    </source>
</reference>
<keyword evidence="3" id="KW-0285">Flavoprotein</keyword>
<dbReference type="InterPro" id="IPR017938">
    <property type="entry name" value="Riboflavin_synthase-like_b-brl"/>
</dbReference>
<dbReference type="GO" id="GO:0051537">
    <property type="term" value="F:2 iron, 2 sulfur cluster binding"/>
    <property type="evidence" value="ECO:0007669"/>
    <property type="project" value="UniProtKB-KW"/>
</dbReference>
<dbReference type="SUPFAM" id="SSF52343">
    <property type="entry name" value="Ferredoxin reductase-like, C-terminal NADP-linked domain"/>
    <property type="match status" value="1"/>
</dbReference>
<evidence type="ECO:0000256" key="2">
    <source>
        <dbReference type="ARBA" id="ARBA00004141"/>
    </source>
</evidence>
<dbReference type="SUPFAM" id="SSF63380">
    <property type="entry name" value="Riboflavin synthase domain-like"/>
    <property type="match status" value="1"/>
</dbReference>
<dbReference type="InterPro" id="IPR013112">
    <property type="entry name" value="FAD-bd_8"/>
</dbReference>
<evidence type="ECO:0000256" key="1">
    <source>
        <dbReference type="ARBA" id="ARBA00001974"/>
    </source>
</evidence>
<dbReference type="EMBL" id="SNXE01000001">
    <property type="protein sequence ID" value="TDP12867.1"/>
    <property type="molecule type" value="Genomic_DNA"/>
</dbReference>
<dbReference type="InterPro" id="IPR013130">
    <property type="entry name" value="Fe3_Rdtase_TM_dom"/>
</dbReference>
<name>A0A4V6PU90_9BURK</name>
<proteinExistence type="predicted"/>
<evidence type="ECO:0000256" key="11">
    <source>
        <dbReference type="ARBA" id="ARBA00023014"/>
    </source>
</evidence>
<dbReference type="GO" id="GO:0016020">
    <property type="term" value="C:membrane"/>
    <property type="evidence" value="ECO:0007669"/>
    <property type="project" value="UniProtKB-SubCell"/>
</dbReference>
<dbReference type="InterPro" id="IPR039261">
    <property type="entry name" value="FNR_nucleotide-bd"/>
</dbReference>
<evidence type="ECO:0000256" key="8">
    <source>
        <dbReference type="ARBA" id="ARBA00022989"/>
    </source>
</evidence>
<dbReference type="GO" id="GO:0050660">
    <property type="term" value="F:flavin adenine dinucleotide binding"/>
    <property type="evidence" value="ECO:0007669"/>
    <property type="project" value="TreeGrafter"/>
</dbReference>
<sequence length="451" mass="49578">MKTATSLAILILLLAGLLGLPAWPDQGSAALQRWTLYLDGLYLSGYMAVGLMSLSMVLAMRWPRLERRLGGLDRAYQLHKQLALWGLGLAAGHYLLRELVKALRRAGLMLKPQDAPAGALEWLRPLHGSAKELGEWALYLVAVLVLLALWRRLPYRWFALAHRLMPLAYLAMVYHSLVFLPRGYWQGMGLWGAGLLLGLMLLGSVAALISLAGRVGRGRRHEGRLIEVRQQPLQVLELRLKLAPGWPGHESGQFGLLTLDSREGAHPFTIASSWKGDGELIFAIKALGDYTRRLPQLVRPGDRAWVEGPYGRFVFADGRPRQIWVGGGIGMTPFVARLQELAQERSQAQGAEGAPQSAHAVDLFYCTRQGDPDITQGLRELAAAAGVSLHVIEAATQGQLSAQRLMDSVPQWREASVWFCGPAAFGDALRQGLTAAGLAASDFHQEAFHFR</sequence>
<gene>
    <name evidence="15" type="ORF">DFR39_101341</name>
</gene>
<feature type="transmembrane region" description="Helical" evidence="13">
    <location>
        <begin position="165"/>
        <end position="184"/>
    </location>
</feature>
<keyword evidence="7" id="KW-0274">FAD</keyword>
<feature type="transmembrane region" description="Helical" evidence="13">
    <location>
        <begin position="82"/>
        <end position="100"/>
    </location>
</feature>
<dbReference type="Gene3D" id="2.40.30.10">
    <property type="entry name" value="Translation factors"/>
    <property type="match status" value="1"/>
</dbReference>
<evidence type="ECO:0000256" key="12">
    <source>
        <dbReference type="ARBA" id="ARBA00023136"/>
    </source>
</evidence>
<dbReference type="Proteomes" id="UP000295357">
    <property type="component" value="Unassembled WGS sequence"/>
</dbReference>
<evidence type="ECO:0000256" key="4">
    <source>
        <dbReference type="ARBA" id="ARBA00022692"/>
    </source>
</evidence>
<dbReference type="Gene3D" id="3.40.50.80">
    <property type="entry name" value="Nucleotide-binding domain of ferredoxin-NADP reductase (FNR) module"/>
    <property type="match status" value="1"/>
</dbReference>
<evidence type="ECO:0000256" key="3">
    <source>
        <dbReference type="ARBA" id="ARBA00022630"/>
    </source>
</evidence>
<keyword evidence="5" id="KW-0001">2Fe-2S</keyword>
<evidence type="ECO:0000313" key="16">
    <source>
        <dbReference type="Proteomes" id="UP000295357"/>
    </source>
</evidence>
<feature type="transmembrane region" description="Helical" evidence="13">
    <location>
        <begin position="43"/>
        <end position="62"/>
    </location>
</feature>
<evidence type="ECO:0000256" key="10">
    <source>
        <dbReference type="ARBA" id="ARBA00023004"/>
    </source>
</evidence>
<dbReference type="RefSeq" id="WP_162849373.1">
    <property type="nucleotide sequence ID" value="NZ_JAUFPJ010000015.1"/>
</dbReference>
<evidence type="ECO:0000256" key="7">
    <source>
        <dbReference type="ARBA" id="ARBA00022827"/>
    </source>
</evidence>
<comment type="caution">
    <text evidence="15">The sequence shown here is derived from an EMBL/GenBank/DDBJ whole genome shotgun (WGS) entry which is preliminary data.</text>
</comment>
<evidence type="ECO:0000313" key="15">
    <source>
        <dbReference type="EMBL" id="TDP12867.1"/>
    </source>
</evidence>
<dbReference type="InterPro" id="IPR050415">
    <property type="entry name" value="MRET"/>
</dbReference>
<comment type="subcellular location">
    <subcellularLocation>
        <location evidence="2">Membrane</location>
        <topology evidence="2">Multi-pass membrane protein</topology>
    </subcellularLocation>
</comment>
<organism evidence="15 16">
    <name type="scientific">Roseateles asaccharophilus</name>
    <dbReference type="NCBI Taxonomy" id="582607"/>
    <lineage>
        <taxon>Bacteria</taxon>
        <taxon>Pseudomonadati</taxon>
        <taxon>Pseudomonadota</taxon>
        <taxon>Betaproteobacteria</taxon>
        <taxon>Burkholderiales</taxon>
        <taxon>Sphaerotilaceae</taxon>
        <taxon>Roseateles</taxon>
    </lineage>
</organism>
<comment type="cofactor">
    <cofactor evidence="1">
        <name>FAD</name>
        <dbReference type="ChEBI" id="CHEBI:57692"/>
    </cofactor>
</comment>
<dbReference type="GO" id="GO:0016491">
    <property type="term" value="F:oxidoreductase activity"/>
    <property type="evidence" value="ECO:0007669"/>
    <property type="project" value="UniProtKB-KW"/>
</dbReference>
<dbReference type="PROSITE" id="PS51384">
    <property type="entry name" value="FAD_FR"/>
    <property type="match status" value="1"/>
</dbReference>
<evidence type="ECO:0000256" key="13">
    <source>
        <dbReference type="SAM" id="Phobius"/>
    </source>
</evidence>
<keyword evidence="6" id="KW-0479">Metal-binding</keyword>
<dbReference type="Pfam" id="PF01794">
    <property type="entry name" value="Ferric_reduct"/>
    <property type="match status" value="1"/>
</dbReference>
<keyword evidence="12 13" id="KW-0472">Membrane</keyword>
<dbReference type="AlphaFoldDB" id="A0A4V6PU90"/>
<keyword evidence="9" id="KW-0560">Oxidoreductase</keyword>
<feature type="domain" description="FAD-binding FR-type" evidence="14">
    <location>
        <begin position="218"/>
        <end position="316"/>
    </location>
</feature>
<keyword evidence="4 13" id="KW-0812">Transmembrane</keyword>
<evidence type="ECO:0000259" key="14">
    <source>
        <dbReference type="PROSITE" id="PS51384"/>
    </source>
</evidence>
<keyword evidence="11" id="KW-0411">Iron-sulfur</keyword>
<dbReference type="InterPro" id="IPR017927">
    <property type="entry name" value="FAD-bd_FR_type"/>
</dbReference>
<dbReference type="Pfam" id="PF08022">
    <property type="entry name" value="FAD_binding_8"/>
    <property type="match status" value="1"/>
</dbReference>
<keyword evidence="16" id="KW-1185">Reference proteome</keyword>
<feature type="transmembrane region" description="Helical" evidence="13">
    <location>
        <begin position="190"/>
        <end position="212"/>
    </location>
</feature>
<protein>
    <submittedName>
        <fullName evidence="15">Putative ferric reductase</fullName>
    </submittedName>
</protein>
<keyword evidence="10" id="KW-0408">Iron</keyword>